<dbReference type="InterPro" id="IPR022357">
    <property type="entry name" value="MIP_CS"/>
</dbReference>
<dbReference type="InterPro" id="IPR000425">
    <property type="entry name" value="MIP"/>
</dbReference>
<keyword evidence="5 7" id="KW-0472">Membrane</keyword>
<evidence type="ECO:0000256" key="1">
    <source>
        <dbReference type="ARBA" id="ARBA00004141"/>
    </source>
</evidence>
<keyword evidence="9" id="KW-1185">Reference proteome</keyword>
<feature type="transmembrane region" description="Helical" evidence="7">
    <location>
        <begin position="67"/>
        <end position="85"/>
    </location>
</feature>
<dbReference type="InterPro" id="IPR023271">
    <property type="entry name" value="Aquaporin-like"/>
</dbReference>
<sequence length="282" mass="30325">MHEPSQAVTTGPGQLVAAWRRHWPHYLAEALGLAFFVVSASLMTVLLEHPSSVVHQALPDSEVVRRGVLGAVMWLVLAAIVYNPWGKRSGAHINPAVTLAFWQLGKMRTADAVWYVLAQIAGAIAAAQLMSVVLGALYAHPDVKYAVTQPKPGGELLAFAAEFVISFVLMSVLLTALHSSKLKEAAGWILGGLVAFYILVETPYSGMSLNPARSLGTAIAAGNYQGLWLYWVAPPLAMWLATVLFRRFYHGEALDCAVLAGCGPGTSSPHSPDEEPPQYPDE</sequence>
<gene>
    <name evidence="8" type="ORF">MTX78_00440</name>
</gene>
<feature type="transmembrane region" description="Helical" evidence="7">
    <location>
        <begin position="227"/>
        <end position="245"/>
    </location>
</feature>
<dbReference type="RefSeq" id="WP_243798898.1">
    <property type="nucleotide sequence ID" value="NZ_CP094669.1"/>
</dbReference>
<dbReference type="PROSITE" id="PS00221">
    <property type="entry name" value="MIP"/>
    <property type="match status" value="1"/>
</dbReference>
<dbReference type="EMBL" id="CP094669">
    <property type="protein sequence ID" value="UOG75080.1"/>
    <property type="molecule type" value="Genomic_DNA"/>
</dbReference>
<evidence type="ECO:0000256" key="6">
    <source>
        <dbReference type="RuleBase" id="RU000477"/>
    </source>
</evidence>
<dbReference type="PANTHER" id="PTHR45724">
    <property type="entry name" value="AQUAPORIN NIP2-1"/>
    <property type="match status" value="1"/>
</dbReference>
<evidence type="ECO:0000256" key="7">
    <source>
        <dbReference type="SAM" id="Phobius"/>
    </source>
</evidence>
<name>A0ABY4CXT2_9BACT</name>
<dbReference type="PANTHER" id="PTHR45724:SF13">
    <property type="entry name" value="AQUAPORIN NIP1-1-RELATED"/>
    <property type="match status" value="1"/>
</dbReference>
<feature type="transmembrane region" description="Helical" evidence="7">
    <location>
        <begin position="26"/>
        <end position="47"/>
    </location>
</feature>
<accession>A0ABY4CXT2</accession>
<feature type="transmembrane region" description="Helical" evidence="7">
    <location>
        <begin position="156"/>
        <end position="176"/>
    </location>
</feature>
<evidence type="ECO:0000313" key="9">
    <source>
        <dbReference type="Proteomes" id="UP000831113"/>
    </source>
</evidence>
<feature type="transmembrane region" description="Helical" evidence="7">
    <location>
        <begin position="112"/>
        <end position="136"/>
    </location>
</feature>
<keyword evidence="2 6" id="KW-0813">Transport</keyword>
<organism evidence="8 9">
    <name type="scientific">Hymenobacter tibetensis</name>
    <dbReference type="NCBI Taxonomy" id="497967"/>
    <lineage>
        <taxon>Bacteria</taxon>
        <taxon>Pseudomonadati</taxon>
        <taxon>Bacteroidota</taxon>
        <taxon>Cytophagia</taxon>
        <taxon>Cytophagales</taxon>
        <taxon>Hymenobacteraceae</taxon>
        <taxon>Hymenobacter</taxon>
    </lineage>
</organism>
<evidence type="ECO:0000256" key="5">
    <source>
        <dbReference type="ARBA" id="ARBA00023136"/>
    </source>
</evidence>
<reference evidence="8 9" key="1">
    <citation type="submission" date="2022-03" db="EMBL/GenBank/DDBJ databases">
        <title>Hymenobactersp. isolated from the air.</title>
        <authorList>
            <person name="Won M."/>
            <person name="Kwon S.-W."/>
        </authorList>
    </citation>
    <scope>NUCLEOTIDE SEQUENCE [LARGE SCALE GENOMIC DNA]</scope>
    <source>
        <strain evidence="8 9">KACC 21982</strain>
    </source>
</reference>
<evidence type="ECO:0000256" key="3">
    <source>
        <dbReference type="ARBA" id="ARBA00022692"/>
    </source>
</evidence>
<dbReference type="Proteomes" id="UP000831113">
    <property type="component" value="Chromosome"/>
</dbReference>
<dbReference type="Gene3D" id="1.20.1080.10">
    <property type="entry name" value="Glycerol uptake facilitator protein"/>
    <property type="match status" value="1"/>
</dbReference>
<dbReference type="SUPFAM" id="SSF81338">
    <property type="entry name" value="Aquaporin-like"/>
    <property type="match status" value="1"/>
</dbReference>
<dbReference type="PRINTS" id="PR00783">
    <property type="entry name" value="MINTRINSICP"/>
</dbReference>
<protein>
    <submittedName>
        <fullName evidence="8">Aquaporin</fullName>
    </submittedName>
</protein>
<keyword evidence="4 7" id="KW-1133">Transmembrane helix</keyword>
<feature type="transmembrane region" description="Helical" evidence="7">
    <location>
        <begin position="188"/>
        <end position="207"/>
    </location>
</feature>
<evidence type="ECO:0000256" key="4">
    <source>
        <dbReference type="ARBA" id="ARBA00022989"/>
    </source>
</evidence>
<comment type="subcellular location">
    <subcellularLocation>
        <location evidence="1">Membrane</location>
        <topology evidence="1">Multi-pass membrane protein</topology>
    </subcellularLocation>
</comment>
<evidence type="ECO:0000256" key="2">
    <source>
        <dbReference type="ARBA" id="ARBA00022448"/>
    </source>
</evidence>
<proteinExistence type="inferred from homology"/>
<evidence type="ECO:0000313" key="8">
    <source>
        <dbReference type="EMBL" id="UOG75080.1"/>
    </source>
</evidence>
<dbReference type="Pfam" id="PF00230">
    <property type="entry name" value="MIP"/>
    <property type="match status" value="1"/>
</dbReference>
<comment type="similarity">
    <text evidence="6">Belongs to the MIP/aquaporin (TC 1.A.8) family.</text>
</comment>
<dbReference type="InterPro" id="IPR034294">
    <property type="entry name" value="Aquaporin_transptr"/>
</dbReference>
<keyword evidence="3 6" id="KW-0812">Transmembrane</keyword>